<name>A0A1H3F0M4_9GAMM</name>
<evidence type="ECO:0000256" key="6">
    <source>
        <dbReference type="SAM" id="Phobius"/>
    </source>
</evidence>
<feature type="transmembrane region" description="Helical" evidence="6">
    <location>
        <begin position="83"/>
        <end position="106"/>
    </location>
</feature>
<dbReference type="Pfam" id="PF09678">
    <property type="entry name" value="Caa3_CtaG"/>
    <property type="match status" value="1"/>
</dbReference>
<evidence type="ECO:0000256" key="1">
    <source>
        <dbReference type="ARBA" id="ARBA00004651"/>
    </source>
</evidence>
<organism evidence="7 8">
    <name type="scientific">Aidingimonas halophila</name>
    <dbReference type="NCBI Taxonomy" id="574349"/>
    <lineage>
        <taxon>Bacteria</taxon>
        <taxon>Pseudomonadati</taxon>
        <taxon>Pseudomonadota</taxon>
        <taxon>Gammaproteobacteria</taxon>
        <taxon>Oceanospirillales</taxon>
        <taxon>Halomonadaceae</taxon>
        <taxon>Aidingimonas</taxon>
    </lineage>
</organism>
<feature type="transmembrane region" description="Helical" evidence="6">
    <location>
        <begin position="162"/>
        <end position="182"/>
    </location>
</feature>
<feature type="transmembrane region" description="Helical" evidence="6">
    <location>
        <begin position="127"/>
        <end position="150"/>
    </location>
</feature>
<evidence type="ECO:0000256" key="5">
    <source>
        <dbReference type="ARBA" id="ARBA00023136"/>
    </source>
</evidence>
<dbReference type="InterPro" id="IPR019108">
    <property type="entry name" value="Caa3_assmbl_CtaG-rel"/>
</dbReference>
<feature type="transmembrane region" description="Helical" evidence="6">
    <location>
        <begin position="240"/>
        <end position="262"/>
    </location>
</feature>
<feature type="transmembrane region" description="Helical" evidence="6">
    <location>
        <begin position="51"/>
        <end position="71"/>
    </location>
</feature>
<protein>
    <submittedName>
        <fullName evidence="7">Putative membrane protein</fullName>
    </submittedName>
</protein>
<dbReference type="OrthoDB" id="9808789at2"/>
<gene>
    <name evidence="7" type="ORF">SAMN05443545_107287</name>
</gene>
<keyword evidence="4 6" id="KW-1133">Transmembrane helix</keyword>
<sequence>MSWDGWLNALLPYEWSSLAIVFYGGLAVLYWRGVAVCRRQGEAPERWRSGVFWTGLVLGYVVMHTQFDYYAQFMFFVHRIQHLVLHHVAAFLIVLANPWSILAAGFPSGRIKQQLAKWLASSPVQCLYRVLQYPPVAGVLFVGLVYFWLIPDIHFRAMLSHQLYLVMNWSMLLDGLLFWWLILDPRSHTLRVAWRMVLLWFVTVLQLALGAYIALSRTELFDVYAVCGRAWPIDPQQDQVLGGILTWVPPGMMSALAMLLLIKRVLRQPAPAAAG</sequence>
<dbReference type="EMBL" id="FNNI01000007">
    <property type="protein sequence ID" value="SDX83724.1"/>
    <property type="molecule type" value="Genomic_DNA"/>
</dbReference>
<comment type="subcellular location">
    <subcellularLocation>
        <location evidence="1">Cell membrane</location>
        <topology evidence="1">Multi-pass membrane protein</topology>
    </subcellularLocation>
</comment>
<evidence type="ECO:0000256" key="4">
    <source>
        <dbReference type="ARBA" id="ARBA00022989"/>
    </source>
</evidence>
<accession>A0A1H3F0M4</accession>
<keyword evidence="2" id="KW-1003">Cell membrane</keyword>
<keyword evidence="5 6" id="KW-0472">Membrane</keyword>
<dbReference type="Proteomes" id="UP000198500">
    <property type="component" value="Unassembled WGS sequence"/>
</dbReference>
<keyword evidence="3 6" id="KW-0812">Transmembrane</keyword>
<evidence type="ECO:0000313" key="8">
    <source>
        <dbReference type="Proteomes" id="UP000198500"/>
    </source>
</evidence>
<feature type="transmembrane region" description="Helical" evidence="6">
    <location>
        <begin position="194"/>
        <end position="215"/>
    </location>
</feature>
<dbReference type="STRING" id="574349.SAMN05443545_107287"/>
<evidence type="ECO:0000256" key="2">
    <source>
        <dbReference type="ARBA" id="ARBA00022475"/>
    </source>
</evidence>
<proteinExistence type="predicted"/>
<reference evidence="7 8" key="1">
    <citation type="submission" date="2016-10" db="EMBL/GenBank/DDBJ databases">
        <authorList>
            <person name="de Groot N.N."/>
        </authorList>
    </citation>
    <scope>NUCLEOTIDE SEQUENCE [LARGE SCALE GENOMIC DNA]</scope>
    <source>
        <strain evidence="7 8">DSM 19219</strain>
    </source>
</reference>
<dbReference type="GO" id="GO:0005886">
    <property type="term" value="C:plasma membrane"/>
    <property type="evidence" value="ECO:0007669"/>
    <property type="project" value="UniProtKB-SubCell"/>
</dbReference>
<evidence type="ECO:0000313" key="7">
    <source>
        <dbReference type="EMBL" id="SDX83724.1"/>
    </source>
</evidence>
<feature type="transmembrane region" description="Helical" evidence="6">
    <location>
        <begin position="12"/>
        <end position="31"/>
    </location>
</feature>
<dbReference type="RefSeq" id="WP_092571116.1">
    <property type="nucleotide sequence ID" value="NZ_BMXH01000006.1"/>
</dbReference>
<evidence type="ECO:0000256" key="3">
    <source>
        <dbReference type="ARBA" id="ARBA00022692"/>
    </source>
</evidence>
<keyword evidence="8" id="KW-1185">Reference proteome</keyword>
<dbReference type="AlphaFoldDB" id="A0A1H3F0M4"/>